<organism evidence="1 2">
    <name type="scientific">Hyalomma asiaticum</name>
    <name type="common">Tick</name>
    <dbReference type="NCBI Taxonomy" id="266040"/>
    <lineage>
        <taxon>Eukaryota</taxon>
        <taxon>Metazoa</taxon>
        <taxon>Ecdysozoa</taxon>
        <taxon>Arthropoda</taxon>
        <taxon>Chelicerata</taxon>
        <taxon>Arachnida</taxon>
        <taxon>Acari</taxon>
        <taxon>Parasitiformes</taxon>
        <taxon>Ixodida</taxon>
        <taxon>Ixodoidea</taxon>
        <taxon>Ixodidae</taxon>
        <taxon>Hyalomminae</taxon>
        <taxon>Hyalomma</taxon>
    </lineage>
</organism>
<dbReference type="Proteomes" id="UP000821845">
    <property type="component" value="Chromosome 9"/>
</dbReference>
<protein>
    <submittedName>
        <fullName evidence="1">Uncharacterized protein</fullName>
    </submittedName>
</protein>
<accession>A0ACB7RHR5</accession>
<reference evidence="1" key="1">
    <citation type="submission" date="2020-05" db="EMBL/GenBank/DDBJ databases">
        <title>Large-scale comparative analyses of tick genomes elucidate their genetic diversity and vector capacities.</title>
        <authorList>
            <person name="Jia N."/>
            <person name="Wang J."/>
            <person name="Shi W."/>
            <person name="Du L."/>
            <person name="Sun Y."/>
            <person name="Zhan W."/>
            <person name="Jiang J."/>
            <person name="Wang Q."/>
            <person name="Zhang B."/>
            <person name="Ji P."/>
            <person name="Sakyi L.B."/>
            <person name="Cui X."/>
            <person name="Yuan T."/>
            <person name="Jiang B."/>
            <person name="Yang W."/>
            <person name="Lam T.T.-Y."/>
            <person name="Chang Q."/>
            <person name="Ding S."/>
            <person name="Wang X."/>
            <person name="Zhu J."/>
            <person name="Ruan X."/>
            <person name="Zhao L."/>
            <person name="Wei J."/>
            <person name="Que T."/>
            <person name="Du C."/>
            <person name="Cheng J."/>
            <person name="Dai P."/>
            <person name="Han X."/>
            <person name="Huang E."/>
            <person name="Gao Y."/>
            <person name="Liu J."/>
            <person name="Shao H."/>
            <person name="Ye R."/>
            <person name="Li L."/>
            <person name="Wei W."/>
            <person name="Wang X."/>
            <person name="Wang C."/>
            <person name="Yang T."/>
            <person name="Huo Q."/>
            <person name="Li W."/>
            <person name="Guo W."/>
            <person name="Chen H."/>
            <person name="Zhou L."/>
            <person name="Ni X."/>
            <person name="Tian J."/>
            <person name="Zhou Y."/>
            <person name="Sheng Y."/>
            <person name="Liu T."/>
            <person name="Pan Y."/>
            <person name="Xia L."/>
            <person name="Li J."/>
            <person name="Zhao F."/>
            <person name="Cao W."/>
        </authorList>
    </citation>
    <scope>NUCLEOTIDE SEQUENCE</scope>
    <source>
        <strain evidence="1">Hyas-2018</strain>
    </source>
</reference>
<comment type="caution">
    <text evidence="1">The sequence shown here is derived from an EMBL/GenBank/DDBJ whole genome shotgun (WGS) entry which is preliminary data.</text>
</comment>
<proteinExistence type="predicted"/>
<evidence type="ECO:0000313" key="2">
    <source>
        <dbReference type="Proteomes" id="UP000821845"/>
    </source>
</evidence>
<name>A0ACB7RHR5_HYAAI</name>
<keyword evidence="2" id="KW-1185">Reference proteome</keyword>
<sequence length="494" mass="55527">MNHYSAFYEVLTLSIEGAVVFVLLLCIEFWRLTLDKWMSLLEHPHELHFARPPAQHRAGKLEDTDVTQEDKMVSELAAGKVAPSTTTPFMFAHRLSKAYGYLDSHAVLQASGSRYRAELANQTSLPCEHLRRISKGSTHYAARDIVGTMYFPKTKILYGSLSLNYLGVGARPELHCPLRRVLRPLGRQRCGKDDRVRILTGELLPHEGDAVAAGFSVVRHRQHFQHFVGYCPQRDGLLDMLTGIETILLFGRLSGVSMTAEYLDAMLEVFHLDEIGEQLVSTYSAGNKRKLSLCISMLGLPRLILLDEPYATIATTSRRRIVNYISALQKVSKPSIVLSSHSLVDVEFLCNRIAILGGGHLQCLGSLAHLKQKFGKGYTISVKTYPDRKQDVSYQRLVAADVRKNFKEVELVHSYEGLLEFRMSNVRMMWSEMFTRMARIKKKFKLQDFFITDTSLEQIFLSVTRKEASEAAAAAVALATPGQHRVIAPAELGI</sequence>
<dbReference type="EMBL" id="CM023489">
    <property type="protein sequence ID" value="KAH6921803.1"/>
    <property type="molecule type" value="Genomic_DNA"/>
</dbReference>
<gene>
    <name evidence="1" type="ORF">HPB50_005002</name>
</gene>
<evidence type="ECO:0000313" key="1">
    <source>
        <dbReference type="EMBL" id="KAH6921803.1"/>
    </source>
</evidence>